<dbReference type="Pfam" id="PF12999">
    <property type="entry name" value="PRKCSH-like"/>
    <property type="match status" value="1"/>
</dbReference>
<feature type="compositionally biased region" description="Acidic residues" evidence="6">
    <location>
        <begin position="348"/>
        <end position="378"/>
    </location>
</feature>
<dbReference type="SUPFAM" id="SSF50911">
    <property type="entry name" value="Mannose 6-phosphate receptor domain"/>
    <property type="match status" value="1"/>
</dbReference>
<evidence type="ECO:0000256" key="2">
    <source>
        <dbReference type="ARBA" id="ARBA00022729"/>
    </source>
</evidence>
<gene>
    <name evidence="10" type="primary">LOC106175847</name>
</gene>
<dbReference type="FunFam" id="4.10.400.10:FF:000150">
    <property type="entry name" value="Glucosidase 2 subunit beta"/>
    <property type="match status" value="1"/>
</dbReference>
<dbReference type="Pfam" id="PF13015">
    <property type="entry name" value="PRKCSH_1"/>
    <property type="match status" value="1"/>
</dbReference>
<dbReference type="Proteomes" id="UP000085678">
    <property type="component" value="Unplaced"/>
</dbReference>
<dbReference type="InterPro" id="IPR009011">
    <property type="entry name" value="Man6P_isomerase_rcpt-bd_dom_sf"/>
</dbReference>
<keyword evidence="4" id="KW-0106">Calcium</keyword>
<keyword evidence="2" id="KW-0732">Signal</keyword>
<sequence>MADKRGHVVSLRSRMLCSLCKTGQLILINILLLSLSQAKVDRPRGVSISKSSLYKPGDSFTCFDNSDTIPYSQINDDYCDCKDGSDEPGTSACPNGSFHCTNAGYRPLTMPSSRVNDGICDCCDGTDEYSGETTCVNTCREMGRAMREEQERMKQLLQEGVKIRDDYIKQGKDAKTEKRARLEALEKEKDEAEAKKNELENIKNEAEKPEKEAKDAHQKAWEEEKSLREAEKEAKKVEEAFAELDSNADGMVTWEEVQTHSEFDIDVNGTVEEDEAKEYLEDHNSVDIKTFQEKVWPNIKDIIKFPEPEKEESAKGEATPPGEEMEEGAEFPEEAEVAPSPETKSQGGEDEDLGDDDDEEEEDYDKDDEDYEKDDEDHEYGTDEKKEEEEEEKMPDYDEETKVLIQAADNARHEFTVAEQKFKDLENEMNDLNHFLTLDLGPDDAFYPLKGQCFEYTDREYVYKLCPFDKASQRPKNGGSETSLGTWGKWTGPEENIYLKMKYERGQGCWNGPDRSATITLHCGMKNELRNVAEPNRCEYTFDFETPAACTAPAKQSEDIHDEL</sequence>
<dbReference type="InterPro" id="IPR039794">
    <property type="entry name" value="Gtb1-like"/>
</dbReference>
<dbReference type="OrthoDB" id="28322at2759"/>
<feature type="region of interest" description="Disordered" evidence="6">
    <location>
        <begin position="302"/>
        <end position="397"/>
    </location>
</feature>
<organism evidence="9 10">
    <name type="scientific">Lingula anatina</name>
    <name type="common">Brachiopod</name>
    <name type="synonym">Lingula unguis</name>
    <dbReference type="NCBI Taxonomy" id="7574"/>
    <lineage>
        <taxon>Eukaryota</taxon>
        <taxon>Metazoa</taxon>
        <taxon>Spiralia</taxon>
        <taxon>Lophotrochozoa</taxon>
        <taxon>Brachiopoda</taxon>
        <taxon>Linguliformea</taxon>
        <taxon>Lingulata</taxon>
        <taxon>Lingulida</taxon>
        <taxon>Linguloidea</taxon>
        <taxon>Lingulidae</taxon>
        <taxon>Lingula</taxon>
    </lineage>
</organism>
<keyword evidence="3" id="KW-0256">Endoplasmic reticulum</keyword>
<dbReference type="GeneID" id="106175847"/>
<feature type="compositionally biased region" description="Acidic residues" evidence="6">
    <location>
        <begin position="323"/>
        <end position="336"/>
    </location>
</feature>
<protein>
    <recommendedName>
        <fullName evidence="1">Glucosidase 2 subunit beta</fullName>
    </recommendedName>
</protein>
<evidence type="ECO:0000256" key="6">
    <source>
        <dbReference type="SAM" id="MobiDB-lite"/>
    </source>
</evidence>
<feature type="region of interest" description="Disordered" evidence="6">
    <location>
        <begin position="187"/>
        <end position="234"/>
    </location>
</feature>
<feature type="compositionally biased region" description="Basic and acidic residues" evidence="6">
    <location>
        <begin position="302"/>
        <end position="315"/>
    </location>
</feature>
<dbReference type="SUPFAM" id="SSF47473">
    <property type="entry name" value="EF-hand"/>
    <property type="match status" value="1"/>
</dbReference>
<evidence type="ECO:0000313" key="10">
    <source>
        <dbReference type="RefSeq" id="XP_013413456.1"/>
    </source>
</evidence>
<evidence type="ECO:0000313" key="9">
    <source>
        <dbReference type="Proteomes" id="UP000085678"/>
    </source>
</evidence>
<dbReference type="PROSITE" id="PS51914">
    <property type="entry name" value="MRH"/>
    <property type="match status" value="1"/>
</dbReference>
<dbReference type="Gene3D" id="1.10.238.10">
    <property type="entry name" value="EF-hand"/>
    <property type="match status" value="1"/>
</dbReference>
<dbReference type="RefSeq" id="XP_013413456.1">
    <property type="nucleotide sequence ID" value="XM_013558002.1"/>
</dbReference>
<keyword evidence="5" id="KW-1015">Disulfide bond</keyword>
<dbReference type="PROSITE" id="PS00018">
    <property type="entry name" value="EF_HAND_1"/>
    <property type="match status" value="1"/>
</dbReference>
<name>A0A1S3JTM8_LINAN</name>
<evidence type="ECO:0000259" key="7">
    <source>
        <dbReference type="PROSITE" id="PS50222"/>
    </source>
</evidence>
<dbReference type="GO" id="GO:0006491">
    <property type="term" value="P:N-glycan processing"/>
    <property type="evidence" value="ECO:0007669"/>
    <property type="project" value="TreeGrafter"/>
</dbReference>
<evidence type="ECO:0000256" key="5">
    <source>
        <dbReference type="ARBA" id="ARBA00023157"/>
    </source>
</evidence>
<dbReference type="GO" id="GO:0005509">
    <property type="term" value="F:calcium ion binding"/>
    <property type="evidence" value="ECO:0007669"/>
    <property type="project" value="InterPro"/>
</dbReference>
<reference evidence="10" key="1">
    <citation type="submission" date="2025-08" db="UniProtKB">
        <authorList>
            <consortium name="RefSeq"/>
        </authorList>
    </citation>
    <scope>IDENTIFICATION</scope>
    <source>
        <tissue evidence="10">Gonads</tissue>
    </source>
</reference>
<dbReference type="InterPro" id="IPR002048">
    <property type="entry name" value="EF_hand_dom"/>
</dbReference>
<dbReference type="GO" id="GO:0017177">
    <property type="term" value="C:glucosidase II complex"/>
    <property type="evidence" value="ECO:0007669"/>
    <property type="project" value="TreeGrafter"/>
</dbReference>
<keyword evidence="9" id="KW-1185">Reference proteome</keyword>
<dbReference type="InterPro" id="IPR011992">
    <property type="entry name" value="EF-hand-dom_pair"/>
</dbReference>
<feature type="domain" description="EF-hand" evidence="7">
    <location>
        <begin position="232"/>
        <end position="267"/>
    </location>
</feature>
<dbReference type="PROSITE" id="PS50222">
    <property type="entry name" value="EF_HAND_2"/>
    <property type="match status" value="1"/>
</dbReference>
<evidence type="ECO:0000259" key="8">
    <source>
        <dbReference type="PROSITE" id="PS51914"/>
    </source>
</evidence>
<evidence type="ECO:0000256" key="1">
    <source>
        <dbReference type="ARBA" id="ARBA00022387"/>
    </source>
</evidence>
<dbReference type="AlphaFoldDB" id="A0A1S3JTM8"/>
<accession>A0A1S3JTM8</accession>
<evidence type="ECO:0000256" key="4">
    <source>
        <dbReference type="ARBA" id="ARBA00022837"/>
    </source>
</evidence>
<proteinExistence type="predicted"/>
<dbReference type="PANTHER" id="PTHR12630">
    <property type="entry name" value="N-LINKED OLIGOSACCHARIDE PROCESSING"/>
    <property type="match status" value="1"/>
</dbReference>
<dbReference type="InterPro" id="IPR018247">
    <property type="entry name" value="EF_Hand_1_Ca_BS"/>
</dbReference>
<dbReference type="InterPro" id="IPR036607">
    <property type="entry name" value="PRKCSH"/>
</dbReference>
<dbReference type="InterPro" id="IPR028146">
    <property type="entry name" value="PRKCSH_N"/>
</dbReference>
<dbReference type="Gene3D" id="2.70.130.10">
    <property type="entry name" value="Mannose-6-phosphate receptor binding domain"/>
    <property type="match status" value="1"/>
</dbReference>
<dbReference type="PANTHER" id="PTHR12630:SF1">
    <property type="entry name" value="GLUCOSIDASE 2 SUBUNIT BETA"/>
    <property type="match status" value="1"/>
</dbReference>
<dbReference type="InterPro" id="IPR044865">
    <property type="entry name" value="MRH_dom"/>
</dbReference>
<feature type="domain" description="MRH" evidence="8">
    <location>
        <begin position="451"/>
        <end position="552"/>
    </location>
</feature>
<evidence type="ECO:0000256" key="3">
    <source>
        <dbReference type="ARBA" id="ARBA00022824"/>
    </source>
</evidence>